<dbReference type="Proteomes" id="UP001144978">
    <property type="component" value="Unassembled WGS sequence"/>
</dbReference>
<organism evidence="1 2">
    <name type="scientific">Trametes sanguinea</name>
    <dbReference type="NCBI Taxonomy" id="158606"/>
    <lineage>
        <taxon>Eukaryota</taxon>
        <taxon>Fungi</taxon>
        <taxon>Dikarya</taxon>
        <taxon>Basidiomycota</taxon>
        <taxon>Agaricomycotina</taxon>
        <taxon>Agaricomycetes</taxon>
        <taxon>Polyporales</taxon>
        <taxon>Polyporaceae</taxon>
        <taxon>Trametes</taxon>
    </lineage>
</organism>
<gene>
    <name evidence="1" type="ORF">NUW54_g9850</name>
</gene>
<reference evidence="1" key="1">
    <citation type="submission" date="2022-08" db="EMBL/GenBank/DDBJ databases">
        <title>Genome Sequence of Pycnoporus sanguineus.</title>
        <authorList>
            <person name="Buettner E."/>
        </authorList>
    </citation>
    <scope>NUCLEOTIDE SEQUENCE</scope>
    <source>
        <strain evidence="1">CG-C14</strain>
    </source>
</reference>
<name>A0ACC1P5D6_9APHY</name>
<dbReference type="EMBL" id="JANSHE010003401">
    <property type="protein sequence ID" value="KAJ2986243.1"/>
    <property type="molecule type" value="Genomic_DNA"/>
</dbReference>
<keyword evidence="2" id="KW-1185">Reference proteome</keyword>
<protein>
    <submittedName>
        <fullName evidence="1">Uncharacterized protein</fullName>
    </submittedName>
</protein>
<sequence length="107" mass="11435">MAKDPPVSVVTDAHDPAREAAERAARRTTAATSTPISADRVQDVPLTFTGVLNMPQLVATLTMRHRDRMSSRPRSAYKKRIAVPPPSPLSLATSPVCPESSSMPLSG</sequence>
<evidence type="ECO:0000313" key="2">
    <source>
        <dbReference type="Proteomes" id="UP001144978"/>
    </source>
</evidence>
<comment type="caution">
    <text evidence="1">The sequence shown here is derived from an EMBL/GenBank/DDBJ whole genome shotgun (WGS) entry which is preliminary data.</text>
</comment>
<proteinExistence type="predicted"/>
<evidence type="ECO:0000313" key="1">
    <source>
        <dbReference type="EMBL" id="KAJ2986243.1"/>
    </source>
</evidence>
<accession>A0ACC1P5D6</accession>